<dbReference type="Gene3D" id="3.40.50.11840">
    <property type="entry name" value="Diphthamide synthesis DPH1/DPH2 domain 1"/>
    <property type="match status" value="1"/>
</dbReference>
<dbReference type="NCBIfam" id="TIGR00322">
    <property type="entry name" value="diphth2_R"/>
    <property type="match status" value="1"/>
</dbReference>
<dbReference type="UniPathway" id="UPA00559"/>
<dbReference type="InterPro" id="IPR042263">
    <property type="entry name" value="DPH1/DPH2_1"/>
</dbReference>
<sequence>MWRLRMSLGISEAFDLRPDYIISVIKDTRAKLVGFQFPEGLKRKGPELAKKVEKATGAEIIISGDPCFGACDLDRTLLDHVDILFHFGHAELEDIRLSNKVYFIETRSSVDVLHVIEKAVPELKGQKIGLITTVQHVHKLPDVCGVLERMGKTCVIGRGDSRIAYAGQVLGCNFSAARDEDCDEYLYIGSGDFHPLGVALSTKKRVLAADPFSGEVREVDPSRILRQRSAVIAKSLDAQVFGIIVSSKNGQKRMELASSLKELAKKHGKESHLILIDLVTPDQLLQFKVDAFVNTACPRLAIDEVGRFPAPMLTPQEFEIVLGEREWEKLVLDEITEEPV</sequence>
<protein>
    <recommendedName>
        <fullName evidence="3 10">2-(3-amino-3-carboxypropyl)histidine synthase</fullName>
        <ecNumber evidence="3 10">2.5.1.108</ecNumber>
    </recommendedName>
</protein>
<keyword evidence="4 10" id="KW-0808">Transferase</keyword>
<dbReference type="GO" id="GO:0046872">
    <property type="term" value="F:metal ion binding"/>
    <property type="evidence" value="ECO:0007669"/>
    <property type="project" value="UniProtKB-KW"/>
</dbReference>
<dbReference type="InterPro" id="IPR016435">
    <property type="entry name" value="DPH1/DPH2"/>
</dbReference>
<evidence type="ECO:0000256" key="1">
    <source>
        <dbReference type="ARBA" id="ARBA00001966"/>
    </source>
</evidence>
<evidence type="ECO:0000256" key="6">
    <source>
        <dbReference type="ARBA" id="ARBA00022723"/>
    </source>
</evidence>
<comment type="pathway">
    <text evidence="2 10">Protein modification; peptidyl-diphthamide biosynthesis.</text>
</comment>
<dbReference type="GO" id="GO:0051539">
    <property type="term" value="F:4 iron, 4 sulfur cluster binding"/>
    <property type="evidence" value="ECO:0007669"/>
    <property type="project" value="UniProtKB-UniRule"/>
</dbReference>
<evidence type="ECO:0000256" key="2">
    <source>
        <dbReference type="ARBA" id="ARBA00005156"/>
    </source>
</evidence>
<gene>
    <name evidence="11" type="primary">dph2</name>
    <name evidence="11" type="ordered locus">MM_1877</name>
</gene>
<dbReference type="KEGG" id="mma:MM_1877"/>
<dbReference type="Pfam" id="PF01866">
    <property type="entry name" value="Diphthamide_syn"/>
    <property type="match status" value="1"/>
</dbReference>
<dbReference type="Proteomes" id="UP000000595">
    <property type="component" value="Chromosome"/>
</dbReference>
<dbReference type="PANTHER" id="PTHR10762">
    <property type="entry name" value="DIPHTHAMIDE BIOSYNTHESIS PROTEIN"/>
    <property type="match status" value="1"/>
</dbReference>
<organism evidence="11 12">
    <name type="scientific">Methanosarcina mazei (strain ATCC BAA-159 / DSM 3647 / Goe1 / Go1 / JCM 11833 / OCM 88)</name>
    <name type="common">Methanosarcina frisia</name>
    <dbReference type="NCBI Taxonomy" id="192952"/>
    <lineage>
        <taxon>Archaea</taxon>
        <taxon>Methanobacteriati</taxon>
        <taxon>Methanobacteriota</taxon>
        <taxon>Stenosarchaea group</taxon>
        <taxon>Methanomicrobia</taxon>
        <taxon>Methanosarcinales</taxon>
        <taxon>Methanosarcinaceae</taxon>
        <taxon>Methanosarcina</taxon>
    </lineage>
</organism>
<evidence type="ECO:0000313" key="11">
    <source>
        <dbReference type="EMBL" id="AAM31573.1"/>
    </source>
</evidence>
<keyword evidence="10" id="KW-0004">4Fe-4S</keyword>
<dbReference type="InterPro" id="IPR042265">
    <property type="entry name" value="DPH1/DPH2_3"/>
</dbReference>
<dbReference type="HOGENOM" id="CLU_037146_0_0_2"/>
<keyword evidence="5 10" id="KW-0949">S-adenosyl-L-methionine</keyword>
<reference evidence="11 12" key="1">
    <citation type="journal article" date="2002" name="J. Mol. Microbiol. Biotechnol.">
        <title>The genome of Methanosarcina mazei: evidence for lateral gene transfer between Bacteria and Archaea.</title>
        <authorList>
            <person name="Deppenmeier U."/>
            <person name="Johann A."/>
            <person name="Hartsch T."/>
            <person name="Merkl R."/>
            <person name="Schmitz R.A."/>
            <person name="Martinez-Arias R."/>
            <person name="Henne A."/>
            <person name="Wiezer A."/>
            <person name="Baumer S."/>
            <person name="Jacobi C."/>
            <person name="Bruggemann H."/>
            <person name="Lienard T."/>
            <person name="Christmann A."/>
            <person name="Bomeke M."/>
            <person name="Steckel S."/>
            <person name="Bhattacharyya A."/>
            <person name="Lykidis A."/>
            <person name="Overbeek R."/>
            <person name="Klenk H.P."/>
            <person name="Gunsalus R.P."/>
            <person name="Fritz H.J."/>
            <person name="Gottschalk G."/>
        </authorList>
    </citation>
    <scope>NUCLEOTIDE SEQUENCE [LARGE SCALE GENOMIC DNA]</scope>
    <source>
        <strain evidence="12">ATCC BAA-159 / DSM 3647 / Goe1 / Go1 / JCM 11833 / OCM 88</strain>
    </source>
</reference>
<dbReference type="EC" id="2.5.1.108" evidence="3 10"/>
<evidence type="ECO:0000256" key="7">
    <source>
        <dbReference type="ARBA" id="ARBA00023004"/>
    </source>
</evidence>
<dbReference type="Gene3D" id="3.40.50.11860">
    <property type="entry name" value="Diphthamide synthesis DPH1/DPH2 domain 3"/>
    <property type="match status" value="1"/>
</dbReference>
<dbReference type="EMBL" id="AE008384">
    <property type="protein sequence ID" value="AAM31573.1"/>
    <property type="molecule type" value="Genomic_DNA"/>
</dbReference>
<dbReference type="PANTHER" id="PTHR10762:SF1">
    <property type="entry name" value="2-(3-AMINO-3-CARBOXYPROPYL)HISTIDINE SYNTHASE SUBUNIT 1"/>
    <property type="match status" value="1"/>
</dbReference>
<proteinExistence type="inferred from homology"/>
<dbReference type="GO" id="GO:0090560">
    <property type="term" value="F:2-(3-amino-3-carboxypropyl)histidine synthase activity"/>
    <property type="evidence" value="ECO:0007669"/>
    <property type="project" value="UniProtKB-UniRule"/>
</dbReference>
<evidence type="ECO:0000256" key="3">
    <source>
        <dbReference type="ARBA" id="ARBA00012221"/>
    </source>
</evidence>
<dbReference type="InterPro" id="IPR022428">
    <property type="entry name" value="Dph2_arc"/>
</dbReference>
<comment type="similarity">
    <text evidence="10">Belongs to the DPH1/DPH2 family.</text>
</comment>
<dbReference type="PIRSF" id="PIRSF004967">
    <property type="entry name" value="DPH1"/>
    <property type="match status" value="1"/>
</dbReference>
<dbReference type="SFLD" id="SFLDS00032">
    <property type="entry name" value="Radical_SAM_3-amino-3-carboxyp"/>
    <property type="match status" value="1"/>
</dbReference>
<dbReference type="InterPro" id="IPR042264">
    <property type="entry name" value="DPH1/DPH2_2"/>
</dbReference>
<evidence type="ECO:0000313" key="12">
    <source>
        <dbReference type="Proteomes" id="UP000000595"/>
    </source>
</evidence>
<evidence type="ECO:0000256" key="10">
    <source>
        <dbReference type="PIRNR" id="PIRNR004967"/>
    </source>
</evidence>
<keyword evidence="7 10" id="KW-0408">Iron</keyword>
<dbReference type="FunFam" id="3.40.50.11860:FF:000001">
    <property type="entry name" value="2-(3-amino-3-carboxypropyl)histidine synthase subunit 2"/>
    <property type="match status" value="1"/>
</dbReference>
<evidence type="ECO:0000256" key="5">
    <source>
        <dbReference type="ARBA" id="ARBA00022691"/>
    </source>
</evidence>
<evidence type="ECO:0000256" key="4">
    <source>
        <dbReference type="ARBA" id="ARBA00022679"/>
    </source>
</evidence>
<dbReference type="AlphaFoldDB" id="Q8PVT3"/>
<dbReference type="eggNOG" id="arCOG04112">
    <property type="taxonomic scope" value="Archaea"/>
</dbReference>
<evidence type="ECO:0000256" key="8">
    <source>
        <dbReference type="ARBA" id="ARBA00023014"/>
    </source>
</evidence>
<comment type="cofactor">
    <cofactor evidence="1 10">
        <name>[4Fe-4S] cluster</name>
        <dbReference type="ChEBI" id="CHEBI:49883"/>
    </cofactor>
</comment>
<dbReference type="InterPro" id="IPR035435">
    <property type="entry name" value="DPH1/DPH2_euk_archaea"/>
</dbReference>
<keyword evidence="6 10" id="KW-0479">Metal-binding</keyword>
<dbReference type="NCBIfam" id="TIGR03682">
    <property type="entry name" value="arCOG04112"/>
    <property type="match status" value="1"/>
</dbReference>
<dbReference type="PATRIC" id="fig|192952.21.peg.2164"/>
<comment type="function">
    <text evidence="10">Catalyzes the first step of diphthamide biosynthesis, i.e. the transfer of the 3-amino-3-carboxypropyl group from S-adenosyl-L-methionine (SAM) to the C2 position of the imidazole ring of the target histidine residue in translation elongation factor 2 (EF-2).</text>
</comment>
<name>Q8PVT3_METMA</name>
<evidence type="ECO:0000256" key="9">
    <source>
        <dbReference type="ARBA" id="ARBA00048403"/>
    </source>
</evidence>
<accession>Q8PVT3</accession>
<dbReference type="GO" id="GO:0017183">
    <property type="term" value="P:protein histidyl modification to diphthamide"/>
    <property type="evidence" value="ECO:0007669"/>
    <property type="project" value="UniProtKB-UniRule"/>
</dbReference>
<comment type="catalytic activity">
    <reaction evidence="9 10">
        <text>L-histidyl-[translation elongation factor 2] + S-adenosyl-L-methionine = 2-[(3S)-amino-3-carboxypropyl]-L-histidyl-[translation elongation factor 2] + S-methyl-5'-thioadenosine + H(+)</text>
        <dbReference type="Rhea" id="RHEA:36783"/>
        <dbReference type="Rhea" id="RHEA-COMP:9748"/>
        <dbReference type="Rhea" id="RHEA-COMP:9749"/>
        <dbReference type="ChEBI" id="CHEBI:15378"/>
        <dbReference type="ChEBI" id="CHEBI:17509"/>
        <dbReference type="ChEBI" id="CHEBI:29979"/>
        <dbReference type="ChEBI" id="CHEBI:59789"/>
        <dbReference type="ChEBI" id="CHEBI:73995"/>
        <dbReference type="EC" id="2.5.1.108"/>
    </reaction>
</comment>
<dbReference type="Gene3D" id="3.40.50.11850">
    <property type="entry name" value="Diphthamide synthesis DPH1/DPH2 domain 2"/>
    <property type="match status" value="1"/>
</dbReference>
<keyword evidence="8 10" id="KW-0411">Iron-sulfur</keyword>